<organism evidence="2 3">
    <name type="scientific">Bosea vaviloviae</name>
    <dbReference type="NCBI Taxonomy" id="1526658"/>
    <lineage>
        <taxon>Bacteria</taxon>
        <taxon>Pseudomonadati</taxon>
        <taxon>Pseudomonadota</taxon>
        <taxon>Alphaproteobacteria</taxon>
        <taxon>Hyphomicrobiales</taxon>
        <taxon>Boseaceae</taxon>
        <taxon>Bosea</taxon>
    </lineage>
</organism>
<dbReference type="AlphaFoldDB" id="A0A1D7TY61"/>
<gene>
    <name evidence="2" type="ORF">BHK69_05780</name>
</gene>
<name>A0A1D7TY61_9HYPH</name>
<reference evidence="2 3" key="1">
    <citation type="journal article" date="2015" name="Antonie Van Leeuwenhoek">
        <title>Bosea vaviloviae sp. nov., a new species of slow-growing rhizobia isolated from nodules of the relict species Vavilovia formosa (Stev.) Fed.</title>
        <authorList>
            <person name="Safronova V.I."/>
            <person name="Kuznetsova I.G."/>
            <person name="Sazanova A.L."/>
            <person name="Kimeklis A.K."/>
            <person name="Belimov A.A."/>
            <person name="Andronov E.E."/>
            <person name="Pinaev A.G."/>
            <person name="Chizhevskaya E.P."/>
            <person name="Pukhaev A.R."/>
            <person name="Popov K.P."/>
            <person name="Willems A."/>
            <person name="Tikhonovich I.A."/>
        </authorList>
    </citation>
    <scope>NUCLEOTIDE SEQUENCE [LARGE SCALE GENOMIC DNA]</scope>
    <source>
        <strain evidence="2 3">Vaf18</strain>
    </source>
</reference>
<proteinExistence type="predicted"/>
<dbReference type="InterPro" id="IPR041649">
    <property type="entry name" value="NepR"/>
</dbReference>
<dbReference type="Proteomes" id="UP000094969">
    <property type="component" value="Chromosome"/>
</dbReference>
<feature type="domain" description="Anti-sigma factor NepR" evidence="1">
    <location>
        <begin position="71"/>
        <end position="105"/>
    </location>
</feature>
<evidence type="ECO:0000313" key="2">
    <source>
        <dbReference type="EMBL" id="AOO80047.1"/>
    </source>
</evidence>
<accession>A0A1D7TY61</accession>
<sequence>MFFLEPFPAKPVIWPYECRLGRAGMIKRGTSWKSRLAFVARADMNNASASMTESGGGSNDEVELILDPRVQESIGRSLKAHYDDIVNAPVPDKFLVLLAQLEAQETRAASGDMSDERL</sequence>
<protein>
    <recommendedName>
        <fullName evidence="1">Anti-sigma factor NepR domain-containing protein</fullName>
    </recommendedName>
</protein>
<dbReference type="STRING" id="1526658.BHK69_05780"/>
<evidence type="ECO:0000313" key="3">
    <source>
        <dbReference type="Proteomes" id="UP000094969"/>
    </source>
</evidence>
<dbReference type="KEGG" id="bvv:BHK69_05780"/>
<keyword evidence="3" id="KW-1185">Reference proteome</keyword>
<evidence type="ECO:0000259" key="1">
    <source>
        <dbReference type="Pfam" id="PF18557"/>
    </source>
</evidence>
<dbReference type="Pfam" id="PF18557">
    <property type="entry name" value="NepR"/>
    <property type="match status" value="1"/>
</dbReference>
<dbReference type="EMBL" id="CP017147">
    <property type="protein sequence ID" value="AOO80047.1"/>
    <property type="molecule type" value="Genomic_DNA"/>
</dbReference>